<evidence type="ECO:0000313" key="5">
    <source>
        <dbReference type="Proteomes" id="UP000662314"/>
    </source>
</evidence>
<dbReference type="PANTHER" id="PTHR48081">
    <property type="entry name" value="AB HYDROLASE SUPERFAMILY PROTEIN C4A8.06C"/>
    <property type="match status" value="1"/>
</dbReference>
<feature type="domain" description="Alpha/beta hydrolase fold-3" evidence="3">
    <location>
        <begin position="138"/>
        <end position="344"/>
    </location>
</feature>
<evidence type="ECO:0000313" key="4">
    <source>
        <dbReference type="EMBL" id="MBH8577114.1"/>
    </source>
</evidence>
<keyword evidence="2 4" id="KW-0378">Hydrolase</keyword>
<dbReference type="AlphaFoldDB" id="A0A8J7LIX7"/>
<dbReference type="Proteomes" id="UP000662314">
    <property type="component" value="Unassembled WGS sequence"/>
</dbReference>
<dbReference type="GO" id="GO:0016787">
    <property type="term" value="F:hydrolase activity"/>
    <property type="evidence" value="ECO:0007669"/>
    <property type="project" value="UniProtKB-KW"/>
</dbReference>
<comment type="similarity">
    <text evidence="1">Belongs to the 'GDXG' lipolytic enzyme family.</text>
</comment>
<gene>
    <name evidence="4" type="ORF">I8752_29880</name>
</gene>
<evidence type="ECO:0000256" key="1">
    <source>
        <dbReference type="ARBA" id="ARBA00010515"/>
    </source>
</evidence>
<organism evidence="4 5">
    <name type="scientific">Dendronalium phyllosphericum CENA369</name>
    <dbReference type="NCBI Taxonomy" id="1725256"/>
    <lineage>
        <taxon>Bacteria</taxon>
        <taxon>Bacillati</taxon>
        <taxon>Cyanobacteriota</taxon>
        <taxon>Cyanophyceae</taxon>
        <taxon>Nostocales</taxon>
        <taxon>Nostocaceae</taxon>
        <taxon>Dendronalium</taxon>
        <taxon>Dendronalium phyllosphericum</taxon>
    </lineage>
</organism>
<keyword evidence="5" id="KW-1185">Reference proteome</keyword>
<dbReference type="EMBL" id="JAECZA010000257">
    <property type="protein sequence ID" value="MBH8577114.1"/>
    <property type="molecule type" value="Genomic_DNA"/>
</dbReference>
<dbReference type="Gene3D" id="3.40.50.1820">
    <property type="entry name" value="alpha/beta hydrolase"/>
    <property type="match status" value="1"/>
</dbReference>
<accession>A0A8J7LIX7</accession>
<dbReference type="InterPro" id="IPR002168">
    <property type="entry name" value="Lipase_GDXG_HIS_AS"/>
</dbReference>
<evidence type="ECO:0000256" key="2">
    <source>
        <dbReference type="ARBA" id="ARBA00022801"/>
    </source>
</evidence>
<dbReference type="RefSeq" id="WP_214435826.1">
    <property type="nucleotide sequence ID" value="NZ_CAWPUQ010000187.1"/>
</dbReference>
<dbReference type="InterPro" id="IPR050300">
    <property type="entry name" value="GDXG_lipolytic_enzyme"/>
</dbReference>
<reference evidence="4 5" key="1">
    <citation type="journal article" date="2021" name="Int. J. Syst. Evol. Microbiol.">
        <title>Amazonocrinis nigriterrae gen. nov., sp. nov., Atlanticothrix silvestris gen. nov., sp. nov. and Dendronalium phyllosphericum gen. nov., sp. nov., nostocacean cyanobacteria from Brazilian environments.</title>
        <authorList>
            <person name="Alvarenga D.O."/>
            <person name="Andreote A.P.D."/>
            <person name="Branco L.H.Z."/>
            <person name="Delbaje E."/>
            <person name="Cruz R.B."/>
            <person name="Varani A.M."/>
            <person name="Fiore M.F."/>
        </authorList>
    </citation>
    <scope>NUCLEOTIDE SEQUENCE [LARGE SCALE GENOMIC DNA]</scope>
    <source>
        <strain evidence="4 5">CENA369</strain>
    </source>
</reference>
<dbReference type="InterPro" id="IPR029058">
    <property type="entry name" value="AB_hydrolase_fold"/>
</dbReference>
<evidence type="ECO:0000259" key="3">
    <source>
        <dbReference type="Pfam" id="PF07859"/>
    </source>
</evidence>
<dbReference type="PROSITE" id="PS01173">
    <property type="entry name" value="LIPASE_GDXG_HIS"/>
    <property type="match status" value="1"/>
</dbReference>
<sequence>MSVESDRHFTIAAESSITVKSIHLTVPFQQIYYYLSKENVMVAQANSPAAKILEVADDPRLSREVKAFLKELNSPGEEALETLTPLEARQVLVDAQASVQVDLSGIEESEKTIIADGYTITLNIVRPEGAKGTLPVFIFIHGGGWVLGDYPTHKRMVRDLVVLSGFAGVFVNYTRTPDAQYPQAINEIYAATKWVAEHGEEIGVDGKNLAVVGNSVGGNMTAVTALQAKDKGGPHIKLHIMMWPIVDADFETNSYHQFGDKRYLSTPTMKWMYDMYIADPEKRKDIYASPLQATVEQLQGLPPALLVVAESDILHDEGTAYGRKLDEAGVEVTTVQYNGMIHDFGLLNGLAELPEVRSLFVQAAAELKKHLQ</sequence>
<proteinExistence type="inferred from homology"/>
<comment type="caution">
    <text evidence="4">The sequence shown here is derived from an EMBL/GenBank/DDBJ whole genome shotgun (WGS) entry which is preliminary data.</text>
</comment>
<dbReference type="PANTHER" id="PTHR48081:SF8">
    <property type="entry name" value="ALPHA_BETA HYDROLASE FOLD-3 DOMAIN-CONTAINING PROTEIN-RELATED"/>
    <property type="match status" value="1"/>
</dbReference>
<protein>
    <submittedName>
        <fullName evidence="4">Alpha/beta hydrolase</fullName>
    </submittedName>
</protein>
<dbReference type="InterPro" id="IPR013094">
    <property type="entry name" value="AB_hydrolase_3"/>
</dbReference>
<dbReference type="Pfam" id="PF07859">
    <property type="entry name" value="Abhydrolase_3"/>
    <property type="match status" value="1"/>
</dbReference>
<dbReference type="SUPFAM" id="SSF53474">
    <property type="entry name" value="alpha/beta-Hydrolases"/>
    <property type="match status" value="1"/>
</dbReference>
<name>A0A8J7LIX7_9NOST</name>